<dbReference type="Proteomes" id="UP001055879">
    <property type="component" value="Linkage Group LG15"/>
</dbReference>
<organism evidence="1 2">
    <name type="scientific">Arctium lappa</name>
    <name type="common">Greater burdock</name>
    <name type="synonym">Lappa major</name>
    <dbReference type="NCBI Taxonomy" id="4217"/>
    <lineage>
        <taxon>Eukaryota</taxon>
        <taxon>Viridiplantae</taxon>
        <taxon>Streptophyta</taxon>
        <taxon>Embryophyta</taxon>
        <taxon>Tracheophyta</taxon>
        <taxon>Spermatophyta</taxon>
        <taxon>Magnoliopsida</taxon>
        <taxon>eudicotyledons</taxon>
        <taxon>Gunneridae</taxon>
        <taxon>Pentapetalae</taxon>
        <taxon>asterids</taxon>
        <taxon>campanulids</taxon>
        <taxon>Asterales</taxon>
        <taxon>Asteraceae</taxon>
        <taxon>Carduoideae</taxon>
        <taxon>Cardueae</taxon>
        <taxon>Arctiinae</taxon>
        <taxon>Arctium</taxon>
    </lineage>
</organism>
<gene>
    <name evidence="1" type="ORF">L6452_39328</name>
</gene>
<accession>A0ACB8XSF2</accession>
<protein>
    <submittedName>
        <fullName evidence="1">Uncharacterized protein</fullName>
    </submittedName>
</protein>
<reference evidence="2" key="1">
    <citation type="journal article" date="2022" name="Mol. Ecol. Resour.">
        <title>The genomes of chicory, endive, great burdock and yacon provide insights into Asteraceae palaeo-polyploidization history and plant inulin production.</title>
        <authorList>
            <person name="Fan W."/>
            <person name="Wang S."/>
            <person name="Wang H."/>
            <person name="Wang A."/>
            <person name="Jiang F."/>
            <person name="Liu H."/>
            <person name="Zhao H."/>
            <person name="Xu D."/>
            <person name="Zhang Y."/>
        </authorList>
    </citation>
    <scope>NUCLEOTIDE SEQUENCE [LARGE SCALE GENOMIC DNA]</scope>
    <source>
        <strain evidence="2">cv. Niubang</strain>
    </source>
</reference>
<evidence type="ECO:0000313" key="2">
    <source>
        <dbReference type="Proteomes" id="UP001055879"/>
    </source>
</evidence>
<comment type="caution">
    <text evidence="1">The sequence shown here is derived from an EMBL/GenBank/DDBJ whole genome shotgun (WGS) entry which is preliminary data.</text>
</comment>
<reference evidence="1 2" key="2">
    <citation type="journal article" date="2022" name="Mol. Ecol. Resour.">
        <title>The genomes of chicory, endive, great burdock and yacon provide insights into Asteraceae paleo-polyploidization history and plant inulin production.</title>
        <authorList>
            <person name="Fan W."/>
            <person name="Wang S."/>
            <person name="Wang H."/>
            <person name="Wang A."/>
            <person name="Jiang F."/>
            <person name="Liu H."/>
            <person name="Zhao H."/>
            <person name="Xu D."/>
            <person name="Zhang Y."/>
        </authorList>
    </citation>
    <scope>NUCLEOTIDE SEQUENCE [LARGE SCALE GENOMIC DNA]</scope>
    <source>
        <strain evidence="2">cv. Niubang</strain>
    </source>
</reference>
<evidence type="ECO:0000313" key="1">
    <source>
        <dbReference type="EMBL" id="KAI3673212.1"/>
    </source>
</evidence>
<dbReference type="EMBL" id="CM042061">
    <property type="protein sequence ID" value="KAI3673212.1"/>
    <property type="molecule type" value="Genomic_DNA"/>
</dbReference>
<name>A0ACB8XSF2_ARCLA</name>
<keyword evidence="2" id="KW-1185">Reference proteome</keyword>
<sequence>MEHSPLENIDRETTGVSPNPKKVLTKEQVEHVGSEAHTIDFAQSAEQDNMNIPKTFPTANLGEQSSKGPRCQETKGVEASSARQRTPTKSSSDPPRVVNTPKGGEDRYTYDELMETLANINEDVLSQGKLIEEMQQIILSQQVQISNLRKLVLKQVQKKKRTKFILKKRSILHDASKKGENKGESRAGSDKQSPDGMKSTVEGEQGNEIGTAAKTFKQAAQSGLAAVTEPAAVIGISVEEIEIA</sequence>
<proteinExistence type="predicted"/>